<dbReference type="CDD" id="cd12148">
    <property type="entry name" value="fungal_TF_MHR"/>
    <property type="match status" value="1"/>
</dbReference>
<dbReference type="GO" id="GO:0005634">
    <property type="term" value="C:nucleus"/>
    <property type="evidence" value="ECO:0007669"/>
    <property type="project" value="UniProtKB-SubCell"/>
</dbReference>
<comment type="caution">
    <text evidence="8">The sequence shown here is derived from an EMBL/GenBank/DDBJ whole genome shotgun (WGS) entry which is preliminary data.</text>
</comment>
<name>A0A9W4CVU1_BLUGR</name>
<dbReference type="AlphaFoldDB" id="A0A9W4CVU1"/>
<dbReference type="GO" id="GO:0008270">
    <property type="term" value="F:zinc ion binding"/>
    <property type="evidence" value="ECO:0007669"/>
    <property type="project" value="InterPro"/>
</dbReference>
<dbReference type="EMBL" id="CAJHIT010000002">
    <property type="protein sequence ID" value="CAD6499317.1"/>
    <property type="molecule type" value="Genomic_DNA"/>
</dbReference>
<evidence type="ECO:0000256" key="6">
    <source>
        <dbReference type="ARBA" id="ARBA00023242"/>
    </source>
</evidence>
<evidence type="ECO:0000256" key="5">
    <source>
        <dbReference type="ARBA" id="ARBA00023163"/>
    </source>
</evidence>
<evidence type="ECO:0000256" key="4">
    <source>
        <dbReference type="ARBA" id="ARBA00023125"/>
    </source>
</evidence>
<evidence type="ECO:0000256" key="1">
    <source>
        <dbReference type="ARBA" id="ARBA00004123"/>
    </source>
</evidence>
<evidence type="ECO:0000313" key="8">
    <source>
        <dbReference type="EMBL" id="CAD6499317.1"/>
    </source>
</evidence>
<dbReference type="InterPro" id="IPR051711">
    <property type="entry name" value="Stress_Response_Reg"/>
</dbReference>
<dbReference type="Pfam" id="PF04082">
    <property type="entry name" value="Fungal_trans"/>
    <property type="match status" value="1"/>
</dbReference>
<dbReference type="InterPro" id="IPR007219">
    <property type="entry name" value="XnlR_reg_dom"/>
</dbReference>
<keyword evidence="6" id="KW-0539">Nucleus</keyword>
<dbReference type="PANTHER" id="PTHR47540:SF1">
    <property type="entry name" value="ACTIVATOR OF STRESS GENES 1-RELATED"/>
    <property type="match status" value="1"/>
</dbReference>
<dbReference type="GO" id="GO:0006351">
    <property type="term" value="P:DNA-templated transcription"/>
    <property type="evidence" value="ECO:0007669"/>
    <property type="project" value="InterPro"/>
</dbReference>
<dbReference type="Proteomes" id="UP000683417">
    <property type="component" value="Unassembled WGS sequence"/>
</dbReference>
<organism evidence="8 9">
    <name type="scientific">Blumeria graminis f. sp. triticale</name>
    <dbReference type="NCBI Taxonomy" id="1689686"/>
    <lineage>
        <taxon>Eukaryota</taxon>
        <taxon>Fungi</taxon>
        <taxon>Dikarya</taxon>
        <taxon>Ascomycota</taxon>
        <taxon>Pezizomycotina</taxon>
        <taxon>Leotiomycetes</taxon>
        <taxon>Erysiphales</taxon>
        <taxon>Erysiphaceae</taxon>
        <taxon>Blumeria</taxon>
    </lineage>
</organism>
<keyword evidence="3" id="KW-0805">Transcription regulation</keyword>
<comment type="subcellular location">
    <subcellularLocation>
        <location evidence="1">Nucleus</location>
    </subcellularLocation>
</comment>
<dbReference type="GO" id="GO:0045944">
    <property type="term" value="P:positive regulation of transcription by RNA polymerase II"/>
    <property type="evidence" value="ECO:0007669"/>
    <property type="project" value="TreeGrafter"/>
</dbReference>
<evidence type="ECO:0000259" key="7">
    <source>
        <dbReference type="SMART" id="SM00906"/>
    </source>
</evidence>
<accession>A0A9W4CVU1</accession>
<sequence length="408" mass="46181">MLFTRSGNNLSSLGDLPSFETAKEVCQAAFNETNTLYCFIDTPAFFLMLADLYKLPGDYSMGKNNEFLNLLFSILALGFYVKNKRHSKRNRSGDLISETRMEQGRKYFTCAKSAIDIFDCGTIPQLQTVLFLVFYLQSTAGLDICYSYIKLAQQSAFQMGLHLKIFWTIQKMDISMSAILGYPKILDLDTIDQEMPTEVFELNITESGVNGYPGAKWSVLLQASNAHMRLILILDKVIKYIYPNNRVGRSVNEASDTGHIVDHAIVREIEDDLQQWRQGTLKFLSLVYAHVQMMLYRPFLSYISGKAFACASAYFGVCQNVIQIMKELQERGLVIGPRWFMINITSFATLSLVYFNCQRTNLSRPSDLHSDAQVGHEATRVIAQRKRDACSFLSAFKVCGLPVWGIGC</sequence>
<evidence type="ECO:0000256" key="3">
    <source>
        <dbReference type="ARBA" id="ARBA00023015"/>
    </source>
</evidence>
<keyword evidence="5" id="KW-0804">Transcription</keyword>
<reference evidence="8" key="1">
    <citation type="submission" date="2020-10" db="EMBL/GenBank/DDBJ databases">
        <authorList>
            <person name="Muller C M."/>
        </authorList>
    </citation>
    <scope>NUCLEOTIDE SEQUENCE</scope>
    <source>
        <strain evidence="8">THUN-12</strain>
    </source>
</reference>
<keyword evidence="4" id="KW-0238">DNA-binding</keyword>
<dbReference type="PANTHER" id="PTHR47540">
    <property type="entry name" value="THIAMINE REPRESSIBLE GENES REGULATORY PROTEIN THI5"/>
    <property type="match status" value="1"/>
</dbReference>
<evidence type="ECO:0000313" key="9">
    <source>
        <dbReference type="Proteomes" id="UP000683417"/>
    </source>
</evidence>
<evidence type="ECO:0000256" key="2">
    <source>
        <dbReference type="ARBA" id="ARBA00022833"/>
    </source>
</evidence>
<dbReference type="GO" id="GO:0043565">
    <property type="term" value="F:sequence-specific DNA binding"/>
    <property type="evidence" value="ECO:0007669"/>
    <property type="project" value="TreeGrafter"/>
</dbReference>
<dbReference type="SMART" id="SM00906">
    <property type="entry name" value="Fungal_trans"/>
    <property type="match status" value="1"/>
</dbReference>
<keyword evidence="2" id="KW-0862">Zinc</keyword>
<feature type="domain" description="Xylanolytic transcriptional activator regulatory" evidence="7">
    <location>
        <begin position="145"/>
        <end position="202"/>
    </location>
</feature>
<proteinExistence type="predicted"/>
<protein>
    <submittedName>
        <fullName evidence="8">BgTH12-03437</fullName>
    </submittedName>
</protein>
<gene>
    <name evidence="8" type="ORF">BGTH12_LOCUS675</name>
</gene>